<dbReference type="InterPro" id="IPR011225">
    <property type="entry name" value="IV_sec_VirJ"/>
</dbReference>
<proteinExistence type="predicted"/>
<name>A0A7Y4JXE9_9BACT</name>
<reference evidence="3 4" key="1">
    <citation type="submission" date="2020-05" db="EMBL/GenBank/DDBJ databases">
        <authorList>
            <person name="Whitworth D."/>
        </authorList>
    </citation>
    <scope>NUCLEOTIDE SEQUENCE [LARGE SCALE GENOMIC DNA]</scope>
    <source>
        <strain evidence="3 4">CA046A</strain>
    </source>
</reference>
<dbReference type="EMBL" id="JABFJW010000278">
    <property type="protein sequence ID" value="NOK12964.1"/>
    <property type="molecule type" value="Genomic_DNA"/>
</dbReference>
<dbReference type="Pfam" id="PF06057">
    <property type="entry name" value="VirJ"/>
    <property type="match status" value="1"/>
</dbReference>
<sequence length="516" mass="53303">MRRRAGGFVVGAVLALSLALASWARTCAAPPATQAPVAGDAGAPGPVAAPSVETLHPGGRFGHVTVVTPPDAPATVALLLADGPVDQGRAAELSLALAAHGALVLAVDARAYLRALEKGTRCAYPAGDLEILSQGYQRHAELPEYLHPVLVGEGVGAALAYAALAQAPHGTFRGAVSVDFTPELTTTAAFCPGVGLVRSRADKGTRERLSPARALTEPWVLLVADHDAGHRVKAAHDFTRELKTGRVVTVPGPGLARMPVSAWQGTLLAAYAAAAMPLAAEHLPPVSAAVSPPDAGVDGLAGDASVKGLPLVEVPATSATQGDTLALFVTGDGGWASLDQSVSESLAAQGIPVVGFNSLRYFWKLRTPEETAADVARALRHFLAAWGKQRVVLVGYSRGADVVPAIAARLPEELRARVRLIALVAPGKEAEFEVHVTDLFGGKGRPTQAVLPDVQALKGTPVLCLYGDEELSDSLCPTLSGVPGTRALLLKGGHHFDGDYAAIARLLLRELGMALP</sequence>
<evidence type="ECO:0000256" key="1">
    <source>
        <dbReference type="SAM" id="SignalP"/>
    </source>
</evidence>
<evidence type="ECO:0000313" key="3">
    <source>
        <dbReference type="EMBL" id="NOK12964.1"/>
    </source>
</evidence>
<evidence type="ECO:0000259" key="2">
    <source>
        <dbReference type="Pfam" id="PF06057"/>
    </source>
</evidence>
<gene>
    <name evidence="3" type="ORF">HNS30_28365</name>
</gene>
<dbReference type="Proteomes" id="UP000528460">
    <property type="component" value="Unassembled WGS sequence"/>
</dbReference>
<feature type="domain" description="Bacterial virulence" evidence="2">
    <location>
        <begin position="323"/>
        <end position="511"/>
    </location>
</feature>
<keyword evidence="1" id="KW-0732">Signal</keyword>
<dbReference type="InterPro" id="IPR029058">
    <property type="entry name" value="AB_hydrolase_fold"/>
</dbReference>
<dbReference type="Gene3D" id="3.40.50.1820">
    <property type="entry name" value="alpha/beta hydrolase"/>
    <property type="match status" value="2"/>
</dbReference>
<dbReference type="InterPro" id="IPR010333">
    <property type="entry name" value="VirJ"/>
</dbReference>
<comment type="caution">
    <text evidence="3">The sequence shown here is derived from an EMBL/GenBank/DDBJ whole genome shotgun (WGS) entry which is preliminary data.</text>
</comment>
<organism evidence="3 4">
    <name type="scientific">Corallococcus exercitus</name>
    <dbReference type="NCBI Taxonomy" id="2316736"/>
    <lineage>
        <taxon>Bacteria</taxon>
        <taxon>Pseudomonadati</taxon>
        <taxon>Myxococcota</taxon>
        <taxon>Myxococcia</taxon>
        <taxon>Myxococcales</taxon>
        <taxon>Cystobacterineae</taxon>
        <taxon>Myxococcaceae</taxon>
        <taxon>Corallococcus</taxon>
    </lineage>
</organism>
<feature type="chain" id="PRO_5030862279" evidence="1">
    <location>
        <begin position="25"/>
        <end position="516"/>
    </location>
</feature>
<dbReference type="RefSeq" id="WP_171420128.1">
    <property type="nucleotide sequence ID" value="NZ_JABFJW010000278.1"/>
</dbReference>
<feature type="signal peptide" evidence="1">
    <location>
        <begin position="1"/>
        <end position="24"/>
    </location>
</feature>
<accession>A0A7Y4JXE9</accession>
<protein>
    <submittedName>
        <fullName evidence="3">Virulence factor family protein</fullName>
    </submittedName>
</protein>
<dbReference type="AlphaFoldDB" id="A0A7Y4JXE9"/>
<dbReference type="PIRSF" id="PIRSF029063">
    <property type="entry name" value="IV_sec_VirJ"/>
    <property type="match status" value="1"/>
</dbReference>
<dbReference type="SUPFAM" id="SSF53474">
    <property type="entry name" value="alpha/beta-Hydrolases"/>
    <property type="match status" value="2"/>
</dbReference>
<evidence type="ECO:0000313" key="4">
    <source>
        <dbReference type="Proteomes" id="UP000528460"/>
    </source>
</evidence>